<feature type="chain" id="PRO_5028841367" description="Lipocalin-like domain-containing protein" evidence="1">
    <location>
        <begin position="21"/>
        <end position="234"/>
    </location>
</feature>
<dbReference type="AlphaFoldDB" id="A0A7G9L862"/>
<dbReference type="PROSITE" id="PS51257">
    <property type="entry name" value="PROKAR_LIPOPROTEIN"/>
    <property type="match status" value="1"/>
</dbReference>
<proteinExistence type="predicted"/>
<dbReference type="RefSeq" id="WP_187481733.1">
    <property type="nucleotide sequence ID" value="NZ_CP060695.1"/>
</dbReference>
<evidence type="ECO:0000313" key="3">
    <source>
        <dbReference type="Proteomes" id="UP000515808"/>
    </source>
</evidence>
<name>A0A7G9L862_9FLAO</name>
<dbReference type="EMBL" id="CP060695">
    <property type="protein sequence ID" value="QNM84811.1"/>
    <property type="molecule type" value="Genomic_DNA"/>
</dbReference>
<keyword evidence="3" id="KW-1185">Reference proteome</keyword>
<organism evidence="2 3">
    <name type="scientific">Polaribacter pectinis</name>
    <dbReference type="NCBI Taxonomy" id="2738844"/>
    <lineage>
        <taxon>Bacteria</taxon>
        <taxon>Pseudomonadati</taxon>
        <taxon>Bacteroidota</taxon>
        <taxon>Flavobacteriia</taxon>
        <taxon>Flavobacteriales</taxon>
        <taxon>Flavobacteriaceae</taxon>
    </lineage>
</organism>
<evidence type="ECO:0008006" key="4">
    <source>
        <dbReference type="Google" id="ProtNLM"/>
    </source>
</evidence>
<keyword evidence="1" id="KW-0732">Signal</keyword>
<evidence type="ECO:0000256" key="1">
    <source>
        <dbReference type="SAM" id="SignalP"/>
    </source>
</evidence>
<dbReference type="KEGG" id="ppec:H9W90_11475"/>
<sequence length="234" mass="26647">MKFSFKIFSVFLLSVFTFFSCETNQEIAIDSDNLLLGNWIEPIYNGEETTFKRGNSLPSEAYGISFKISGNFTERTSGWCGTPPLTYFNIDGNFELEDTLIKIYTNNYPSNYAWRIVSLTETELVVKRELTEQEKEHRKLMVLFDEISTLSYSISCTNSNNWNFTAYGAKACGGPQGYIAYSNEIDVPSFLQKIATYTQAEKDYNVKWGIVSDCSSPNEPKSIECKNGYPSLKY</sequence>
<evidence type="ECO:0000313" key="2">
    <source>
        <dbReference type="EMBL" id="QNM84811.1"/>
    </source>
</evidence>
<gene>
    <name evidence="2" type="ORF">H9W90_11475</name>
</gene>
<accession>A0A7G9L862</accession>
<protein>
    <recommendedName>
        <fullName evidence="4">Lipocalin-like domain-containing protein</fullName>
    </recommendedName>
</protein>
<feature type="signal peptide" evidence="1">
    <location>
        <begin position="1"/>
        <end position="20"/>
    </location>
</feature>
<reference evidence="2 3" key="1">
    <citation type="submission" date="2020-08" db="EMBL/GenBank/DDBJ databases">
        <title>Polaribacter sp. L12M9 isolated from gut of the Korean scallop.</title>
        <authorList>
            <person name="Jeong Y.S."/>
        </authorList>
    </citation>
    <scope>NUCLEOTIDE SEQUENCE [LARGE SCALE GENOMIC DNA]</scope>
    <source>
        <strain evidence="2 3">L12M9</strain>
    </source>
</reference>
<dbReference type="Proteomes" id="UP000515808">
    <property type="component" value="Chromosome"/>
</dbReference>